<name>A0A6J8B047_MYTCO</name>
<dbReference type="EMBL" id="CACVKT020002230">
    <property type="protein sequence ID" value="CAC5376675.1"/>
    <property type="molecule type" value="Genomic_DNA"/>
</dbReference>
<accession>A0A6J8B047</accession>
<evidence type="ECO:0000313" key="2">
    <source>
        <dbReference type="Proteomes" id="UP000507470"/>
    </source>
</evidence>
<proteinExistence type="predicted"/>
<evidence type="ECO:0000313" key="1">
    <source>
        <dbReference type="EMBL" id="CAC5376675.1"/>
    </source>
</evidence>
<evidence type="ECO:0008006" key="3">
    <source>
        <dbReference type="Google" id="ProtNLM"/>
    </source>
</evidence>
<dbReference type="Proteomes" id="UP000507470">
    <property type="component" value="Unassembled WGS sequence"/>
</dbReference>
<sequence>MMQVRQRKNLNHKQRQYRKRNIPQNKEALVIAEVMFENEKEKAMNNWSERLVDQINTSRIPKGHFPELYKFAGENLIEAIRSKMTVTAGLEDSKHHIPEETRKTNYFSPSSYRPISLTSVMCKITERIVLNRLTAFIEGMKLIEEKQEGFNIKLSDEIYPKHNRKIQ</sequence>
<dbReference type="OrthoDB" id="6243574at2759"/>
<reference evidence="1 2" key="1">
    <citation type="submission" date="2020-06" db="EMBL/GenBank/DDBJ databases">
        <authorList>
            <person name="Li R."/>
            <person name="Bekaert M."/>
        </authorList>
    </citation>
    <scope>NUCLEOTIDE SEQUENCE [LARGE SCALE GENOMIC DNA]</scope>
    <source>
        <strain evidence="2">wild</strain>
    </source>
</reference>
<gene>
    <name evidence="1" type="ORF">MCOR_13235</name>
</gene>
<protein>
    <recommendedName>
        <fullName evidence="3">Reverse transcriptase domain-containing protein</fullName>
    </recommendedName>
</protein>
<keyword evidence="2" id="KW-1185">Reference proteome</keyword>
<dbReference type="AlphaFoldDB" id="A0A6J8B047"/>
<organism evidence="1 2">
    <name type="scientific">Mytilus coruscus</name>
    <name type="common">Sea mussel</name>
    <dbReference type="NCBI Taxonomy" id="42192"/>
    <lineage>
        <taxon>Eukaryota</taxon>
        <taxon>Metazoa</taxon>
        <taxon>Spiralia</taxon>
        <taxon>Lophotrochozoa</taxon>
        <taxon>Mollusca</taxon>
        <taxon>Bivalvia</taxon>
        <taxon>Autobranchia</taxon>
        <taxon>Pteriomorphia</taxon>
        <taxon>Mytilida</taxon>
        <taxon>Mytiloidea</taxon>
        <taxon>Mytilidae</taxon>
        <taxon>Mytilinae</taxon>
        <taxon>Mytilus</taxon>
    </lineage>
</organism>